<keyword evidence="2" id="KW-0833">Ubl conjugation pathway</keyword>
<dbReference type="CDD" id="cd23810">
    <property type="entry name" value="UBCc_BIRC6"/>
    <property type="match status" value="1"/>
</dbReference>
<organism evidence="6 7">
    <name type="scientific">Pycnococcus provasolii</name>
    <dbReference type="NCBI Taxonomy" id="41880"/>
    <lineage>
        <taxon>Eukaryota</taxon>
        <taxon>Viridiplantae</taxon>
        <taxon>Chlorophyta</taxon>
        <taxon>Pseudoscourfieldiophyceae</taxon>
        <taxon>Pseudoscourfieldiales</taxon>
        <taxon>Pycnococcaceae</taxon>
        <taxon>Pycnococcus</taxon>
    </lineage>
</organism>
<feature type="compositionally biased region" description="Basic residues" evidence="4">
    <location>
        <begin position="1"/>
        <end position="11"/>
    </location>
</feature>
<evidence type="ECO:0000313" key="7">
    <source>
        <dbReference type="Proteomes" id="UP000660262"/>
    </source>
</evidence>
<evidence type="ECO:0000256" key="4">
    <source>
        <dbReference type="SAM" id="MobiDB-lite"/>
    </source>
</evidence>
<protein>
    <submittedName>
        <fullName evidence="6">Baculoviral IAP repeat-containing protein 6</fullName>
    </submittedName>
</protein>
<dbReference type="InterPro" id="IPR000608">
    <property type="entry name" value="UBC"/>
</dbReference>
<accession>A0A830HHS7</accession>
<feature type="region of interest" description="Disordered" evidence="4">
    <location>
        <begin position="127"/>
        <end position="151"/>
    </location>
</feature>
<keyword evidence="1" id="KW-0808">Transferase</keyword>
<feature type="region of interest" description="Disordered" evidence="4">
    <location>
        <begin position="313"/>
        <end position="342"/>
    </location>
</feature>
<gene>
    <name evidence="6" type="ORF">PPROV_000487000</name>
</gene>
<dbReference type="GO" id="GO:0016740">
    <property type="term" value="F:transferase activity"/>
    <property type="evidence" value="ECO:0007669"/>
    <property type="project" value="UniProtKB-KW"/>
</dbReference>
<keyword evidence="7" id="KW-1185">Reference proteome</keyword>
<evidence type="ECO:0000313" key="6">
    <source>
        <dbReference type="EMBL" id="GHP06123.1"/>
    </source>
</evidence>
<proteinExistence type="predicted"/>
<comment type="caution">
    <text evidence="6">The sequence shown here is derived from an EMBL/GenBank/DDBJ whole genome shotgun (WGS) entry which is preliminary data.</text>
</comment>
<dbReference type="AlphaFoldDB" id="A0A830HHS7"/>
<dbReference type="OrthoDB" id="47801at2759"/>
<dbReference type="Proteomes" id="UP000660262">
    <property type="component" value="Unassembled WGS sequence"/>
</dbReference>
<evidence type="ECO:0000256" key="2">
    <source>
        <dbReference type="ARBA" id="ARBA00022786"/>
    </source>
</evidence>
<feature type="compositionally biased region" description="Low complexity" evidence="4">
    <location>
        <begin position="130"/>
        <end position="148"/>
    </location>
</feature>
<dbReference type="PANTHER" id="PTHR46116:SF39">
    <property type="entry name" value="BACULOVIRAL IAP REPEAT-CONTAINING PROTEIN 6"/>
    <property type="match status" value="1"/>
</dbReference>
<sequence>MANVKRTKRKERAGPQSDSVVIDLLDAPEPANTSYAKPVTLDLTEAVTAEEAVAVVRSKAARTEATVDAAAAASTATGAAQAASAASGPKPTENQDSGADQARRAMLEVPANAFFAAVTAFIDGGKNKKAAPTKATPQSTAPTAAGAPKVGSWASGTGYGGDRNAAKQLSKAVATAQNNEAKLDANMLTECKALIQALSAGGPAPGDASCALLRPCVVALRELMRNDSLLDVSRRADLYLSLAELCSTLAKHARVVALLGDKLPTWASAVEAASAAKGAGGKKEELADSLLNVLKAMHQQATTFQRCTSASTSGAAAPGAKVTTRGSTPTKTGPGGKKLTKKEMGAQMAKRMQDEEVEKEEKVTMALASALIKAYEDVSKACEENGAVAVDKVKAGHANRYIKALTPHRFDSCDLLPRHYFREEAKAAQKHSLQNLKARNQRVAREISSLSNSLPVEADSSILTRVDNDRPDVLKVLIFPSLDTPYALGAFEFDVYLPPEFPSKPPKVQFLTTGGNSVRFNPNLYETGKVCLSLLGTWEGPGWDEAHSTLLQVLISIQSLIFVERPYFNEPGWERSQGTPEGERASAAYNARVRLNTLKVAILPHLKAYAQGNKGAMESAPSAPLPGGKGKKSSTAPPSPSVFSEAIRVHFQRKARDLTEIMQRWLEEEEVRKDSPRDAMYCGYLGSHASGFKGKRLFDDLSYTAQEVRDALWKMM</sequence>
<feature type="region of interest" description="Disordered" evidence="4">
    <location>
        <begin position="1"/>
        <end position="20"/>
    </location>
</feature>
<dbReference type="InterPro" id="IPR016135">
    <property type="entry name" value="UBQ-conjugating_enzyme/RWD"/>
</dbReference>
<feature type="coiled-coil region" evidence="3">
    <location>
        <begin position="426"/>
        <end position="453"/>
    </location>
</feature>
<evidence type="ECO:0000256" key="3">
    <source>
        <dbReference type="SAM" id="Coils"/>
    </source>
</evidence>
<dbReference type="Pfam" id="PF00179">
    <property type="entry name" value="UQ_con"/>
    <property type="match status" value="1"/>
</dbReference>
<reference evidence="6" key="1">
    <citation type="submission" date="2020-10" db="EMBL/GenBank/DDBJ databases">
        <title>Unveiling of a novel bifunctional photoreceptor, Dualchrome1, isolated from a cosmopolitan green alga.</title>
        <authorList>
            <person name="Suzuki S."/>
            <person name="Kawachi M."/>
        </authorList>
    </citation>
    <scope>NUCLEOTIDE SEQUENCE</scope>
    <source>
        <strain evidence="6">NIES 2893</strain>
    </source>
</reference>
<dbReference type="PANTHER" id="PTHR46116">
    <property type="entry name" value="(E3-INDEPENDENT) E2 UBIQUITIN-CONJUGATING ENZYME"/>
    <property type="match status" value="1"/>
</dbReference>
<dbReference type="SMART" id="SM00212">
    <property type="entry name" value="UBCc"/>
    <property type="match status" value="1"/>
</dbReference>
<feature type="compositionally biased region" description="Low complexity" evidence="4">
    <location>
        <begin position="313"/>
        <end position="332"/>
    </location>
</feature>
<dbReference type="SUPFAM" id="SSF54495">
    <property type="entry name" value="UBC-like"/>
    <property type="match status" value="1"/>
</dbReference>
<dbReference type="EMBL" id="BNJQ01000012">
    <property type="protein sequence ID" value="GHP06123.1"/>
    <property type="molecule type" value="Genomic_DNA"/>
</dbReference>
<dbReference type="PROSITE" id="PS50127">
    <property type="entry name" value="UBC_2"/>
    <property type="match status" value="1"/>
</dbReference>
<evidence type="ECO:0000256" key="1">
    <source>
        <dbReference type="ARBA" id="ARBA00022679"/>
    </source>
</evidence>
<name>A0A830HHS7_9CHLO</name>
<feature type="domain" description="UBC core" evidence="5">
    <location>
        <begin position="438"/>
        <end position="602"/>
    </location>
</feature>
<evidence type="ECO:0000259" key="5">
    <source>
        <dbReference type="PROSITE" id="PS50127"/>
    </source>
</evidence>
<dbReference type="Gene3D" id="3.10.110.10">
    <property type="entry name" value="Ubiquitin Conjugating Enzyme"/>
    <property type="match status" value="1"/>
</dbReference>
<feature type="region of interest" description="Disordered" evidence="4">
    <location>
        <begin position="614"/>
        <end position="641"/>
    </location>
</feature>
<keyword evidence="3" id="KW-0175">Coiled coil</keyword>